<dbReference type="EMBL" id="JAOZEW010000003">
    <property type="protein sequence ID" value="MCV9926938.1"/>
    <property type="molecule type" value="Genomic_DNA"/>
</dbReference>
<dbReference type="RefSeq" id="WP_264205115.1">
    <property type="nucleotide sequence ID" value="NZ_JAOZEW010000003.1"/>
</dbReference>
<evidence type="ECO:0008006" key="4">
    <source>
        <dbReference type="Google" id="ProtNLM"/>
    </source>
</evidence>
<name>A0A9X3C6N6_9FLAO</name>
<dbReference type="AlphaFoldDB" id="A0A9X3C6N6"/>
<dbReference type="InterPro" id="IPR023346">
    <property type="entry name" value="Lysozyme-like_dom_sf"/>
</dbReference>
<reference evidence="2" key="1">
    <citation type="submission" date="2022-10" db="EMBL/GenBank/DDBJ databases">
        <title>Two novel species of Flavobacterium.</title>
        <authorList>
            <person name="Liu Q."/>
            <person name="Xin Y.-H."/>
        </authorList>
    </citation>
    <scope>NUCLEOTIDE SEQUENCE</scope>
    <source>
        <strain evidence="2">LS1R49</strain>
    </source>
</reference>
<dbReference type="Gene3D" id="1.10.530.10">
    <property type="match status" value="1"/>
</dbReference>
<organism evidence="2 3">
    <name type="scientific">Flavobacterium shii</name>
    <dbReference type="NCBI Taxonomy" id="2987687"/>
    <lineage>
        <taxon>Bacteria</taxon>
        <taxon>Pseudomonadati</taxon>
        <taxon>Bacteroidota</taxon>
        <taxon>Flavobacteriia</taxon>
        <taxon>Flavobacteriales</taxon>
        <taxon>Flavobacteriaceae</taxon>
        <taxon>Flavobacterium</taxon>
    </lineage>
</organism>
<accession>A0A9X3C6N6</accession>
<sequence length="914" mass="103637">MSNFKIIGSINPEVGKEVTYTVTNSNLPGSLFPGQVIPLGSNPFVPQVQWSVYVLKYGKWQLKEKNNKTGPKAAYTFTEISLTRQAIRIVARMGEEKVTLDIKPQKTVERKIISVELCDALGKKQTKPFAYNQTVLARVHCLNLDNCTVNVTLWEDDAPGEGHSEINKNNKAVTKSELISNGIADIKFRLATDFAKMANAQLAKGDKSEGKFHEYYVTAEIFRQKTISSNNINVINPDNKTPDAKPKPTPSKPTPQKPKPPVPAATKGKSQMEEKGIVETVGSAIYDWGESKLKVLSTILPDPMEIVNSVSKLATPDKKEEKDVSCGEKYCIKKGDSSELIREINIRLAGFGGNVPTDKFTDRTEKMIKQFQRDYMKVPETGKICGNVLFAIDDFSSKFDISNTFWNQIKCSCSTKGKKVISKLKGISELNSCDGFGDHTGKGTYGGNTESEKFYRYEYPGIHRSLLFGIKALQFYFSKQTTYKIDHITSGYRCRFKNYTTTNHQGKAIDIQFSKGTLEIRGEKKEYLKDLRDIRDNIYIKYLGAQKEWPAKNLYSIEPIDLLYDKKGNVRFDHTFSWIHVDVREFDSIYLDDKYFCKNSTKLNGNTILQLAKDSGFEKTCMCLKPKALVEPPKKEIKEGCYCNKDLTSQILKDIGISNEKATEFLEAINKTFTDYQINTCLRKAHFLAQVIHESGGFRYTAELNVADTAYDGFKGRGLIQLTGEANYKKYGTYEKQDFTSSLENKIKLEKLPYSARSSGWFWKQEASLNDEADINDHIYITRIVNGGYNGYNDRLKYLKNGFKNLYNNCKNDSGKSTDFAFDKSKSYNDKRGAFAWGLWHDPGLNKEGCTKDKEKAIQGYSRFIDLAGDNYAETNWYNIKKISSFSNLKYTVKKKEYVKVLDAAKQRLKALKT</sequence>
<feature type="compositionally biased region" description="Pro residues" evidence="1">
    <location>
        <begin position="247"/>
        <end position="263"/>
    </location>
</feature>
<keyword evidence="3" id="KW-1185">Reference proteome</keyword>
<proteinExistence type="predicted"/>
<dbReference type="Proteomes" id="UP001151079">
    <property type="component" value="Unassembled WGS sequence"/>
</dbReference>
<dbReference type="SUPFAM" id="SSF53955">
    <property type="entry name" value="Lysozyme-like"/>
    <property type="match status" value="1"/>
</dbReference>
<evidence type="ECO:0000313" key="3">
    <source>
        <dbReference type="Proteomes" id="UP001151079"/>
    </source>
</evidence>
<evidence type="ECO:0000313" key="2">
    <source>
        <dbReference type="EMBL" id="MCV9926938.1"/>
    </source>
</evidence>
<evidence type="ECO:0000256" key="1">
    <source>
        <dbReference type="SAM" id="MobiDB-lite"/>
    </source>
</evidence>
<comment type="caution">
    <text evidence="2">The sequence shown here is derived from an EMBL/GenBank/DDBJ whole genome shotgun (WGS) entry which is preliminary data.</text>
</comment>
<feature type="region of interest" description="Disordered" evidence="1">
    <location>
        <begin position="232"/>
        <end position="273"/>
    </location>
</feature>
<protein>
    <recommendedName>
        <fullName evidence="4">Peptidoglycan binding-like domain-containing protein</fullName>
    </recommendedName>
</protein>
<gene>
    <name evidence="2" type="ORF">OIU83_04715</name>
</gene>